<dbReference type="Gene3D" id="3.90.1300.10">
    <property type="entry name" value="Amidase signature (AS) domain"/>
    <property type="match status" value="1"/>
</dbReference>
<organism evidence="1 2">
    <name type="scientific">Apiosordaria backusii</name>
    <dbReference type="NCBI Taxonomy" id="314023"/>
    <lineage>
        <taxon>Eukaryota</taxon>
        <taxon>Fungi</taxon>
        <taxon>Dikarya</taxon>
        <taxon>Ascomycota</taxon>
        <taxon>Pezizomycotina</taxon>
        <taxon>Sordariomycetes</taxon>
        <taxon>Sordariomycetidae</taxon>
        <taxon>Sordariales</taxon>
        <taxon>Lasiosphaeriaceae</taxon>
        <taxon>Apiosordaria</taxon>
    </lineage>
</organism>
<dbReference type="AlphaFoldDB" id="A0AA40AJ00"/>
<evidence type="ECO:0000313" key="2">
    <source>
        <dbReference type="Proteomes" id="UP001172159"/>
    </source>
</evidence>
<comment type="caution">
    <text evidence="1">The sequence shown here is derived from an EMBL/GenBank/DDBJ whole genome shotgun (WGS) entry which is preliminary data.</text>
</comment>
<keyword evidence="2" id="KW-1185">Reference proteome</keyword>
<protein>
    <submittedName>
        <fullName evidence="1">Uncharacterized protein</fullName>
    </submittedName>
</protein>
<accession>A0AA40AJ00</accession>
<evidence type="ECO:0000313" key="1">
    <source>
        <dbReference type="EMBL" id="KAK0716723.1"/>
    </source>
</evidence>
<reference evidence="1" key="1">
    <citation type="submission" date="2023-06" db="EMBL/GenBank/DDBJ databases">
        <title>Genome-scale phylogeny and comparative genomics of the fungal order Sordariales.</title>
        <authorList>
            <consortium name="Lawrence Berkeley National Laboratory"/>
            <person name="Hensen N."/>
            <person name="Bonometti L."/>
            <person name="Westerberg I."/>
            <person name="Brannstrom I.O."/>
            <person name="Guillou S."/>
            <person name="Cros-Aarteil S."/>
            <person name="Calhoun S."/>
            <person name="Haridas S."/>
            <person name="Kuo A."/>
            <person name="Mondo S."/>
            <person name="Pangilinan J."/>
            <person name="Riley R."/>
            <person name="Labutti K."/>
            <person name="Andreopoulos B."/>
            <person name="Lipzen A."/>
            <person name="Chen C."/>
            <person name="Yanf M."/>
            <person name="Daum C."/>
            <person name="Ng V."/>
            <person name="Clum A."/>
            <person name="Steindorff A."/>
            <person name="Ohm R."/>
            <person name="Martin F."/>
            <person name="Silar P."/>
            <person name="Natvig D."/>
            <person name="Lalanne C."/>
            <person name="Gautier V."/>
            <person name="Ament-Velasquez S.L."/>
            <person name="Kruys A."/>
            <person name="Hutchinson M.I."/>
            <person name="Powell A.J."/>
            <person name="Barry K."/>
            <person name="Miller A.N."/>
            <person name="Grigoriev I.V."/>
            <person name="Debuchy R."/>
            <person name="Gladieux P."/>
            <person name="Thoren M.H."/>
            <person name="Johannesson H."/>
        </authorList>
    </citation>
    <scope>NUCLEOTIDE SEQUENCE</scope>
    <source>
        <strain evidence="1">CBS 540.89</strain>
    </source>
</reference>
<sequence length="149" mass="15988">MESLSSLLTATEPTSLPLFEVLATTATDRHTLLDQGKSPSVDLGHQYLDQIDKHNNQGAYLNCINSAVPKKRVRTGQRASRGSASQLLVMGLALDPDNMLTDPYFSVPTTAGAYATKDAVARDNADVGQKLSVCLSSISLTRYAYLGGR</sequence>
<proteinExistence type="predicted"/>
<name>A0AA40AJ00_9PEZI</name>
<dbReference type="EMBL" id="JAUKTV010000014">
    <property type="protein sequence ID" value="KAK0716723.1"/>
    <property type="molecule type" value="Genomic_DNA"/>
</dbReference>
<dbReference type="Proteomes" id="UP001172159">
    <property type="component" value="Unassembled WGS sequence"/>
</dbReference>
<dbReference type="InterPro" id="IPR036928">
    <property type="entry name" value="AS_sf"/>
</dbReference>
<gene>
    <name evidence="1" type="ORF">B0T21DRAFT_415432</name>
</gene>